<dbReference type="EMBL" id="JAEDXG010000004">
    <property type="protein sequence ID" value="MBH9696103.1"/>
    <property type="molecule type" value="Genomic_DNA"/>
</dbReference>
<dbReference type="SUPFAM" id="SSF141868">
    <property type="entry name" value="EAL domain-like"/>
    <property type="match status" value="1"/>
</dbReference>
<dbReference type="GO" id="GO:0071111">
    <property type="term" value="F:cyclic-guanylate-specific phosphodiesterase activity"/>
    <property type="evidence" value="ECO:0007669"/>
    <property type="project" value="InterPro"/>
</dbReference>
<dbReference type="SMART" id="SM00052">
    <property type="entry name" value="EAL"/>
    <property type="match status" value="1"/>
</dbReference>
<dbReference type="InterPro" id="IPR050706">
    <property type="entry name" value="Cyclic-di-GMP_PDE-like"/>
</dbReference>
<sequence length="330" mass="36016">MNTAEPPALTAMHLAQALERRQFVLHYQPMVDLDSGGVAGAEALLRWQHPTLGLLPPVRFLPLAESSGLIRDIGAWVLRDACRQMREWQALGWGTFRLAVNVSARQVGPDFDTWVKDVLADTGLAAEYLEIELTESAAFGDPAIYPALETLRRIGVRFAADDFGTGYSCLQHLKCCPITTLKIDQSFVAGLADDARDQTIVHTVIQLAHGLGMDVVAEGVETAASLELLRQAGCDVVQGFLFAQPMPAAKFVRFASRRRNAVMSANEPTIACCVCCREIPLDAAFTPEGAEYVEHFCGLDCYRRFEARIAAGEHETGQPPMAGNPRNNSS</sequence>
<organism evidence="2 3">
    <name type="scientific">Burkholderia cepacia</name>
    <name type="common">Pseudomonas cepacia</name>
    <dbReference type="NCBI Taxonomy" id="292"/>
    <lineage>
        <taxon>Bacteria</taxon>
        <taxon>Pseudomonadati</taxon>
        <taxon>Pseudomonadota</taxon>
        <taxon>Betaproteobacteria</taxon>
        <taxon>Burkholderiales</taxon>
        <taxon>Burkholderiaceae</taxon>
        <taxon>Burkholderia</taxon>
        <taxon>Burkholderia cepacia complex</taxon>
    </lineage>
</organism>
<dbReference type="PROSITE" id="PS50883">
    <property type="entry name" value="EAL"/>
    <property type="match status" value="1"/>
</dbReference>
<dbReference type="RefSeq" id="WP_182594327.1">
    <property type="nucleotide sequence ID" value="NZ_JAEDXF010000004.1"/>
</dbReference>
<feature type="domain" description="EAL" evidence="1">
    <location>
        <begin position="7"/>
        <end position="259"/>
    </location>
</feature>
<dbReference type="InterPro" id="IPR021767">
    <property type="entry name" value="TnpM"/>
</dbReference>
<dbReference type="Gene3D" id="3.20.20.450">
    <property type="entry name" value="EAL domain"/>
    <property type="match status" value="1"/>
</dbReference>
<dbReference type="Pfam" id="PF11809">
    <property type="entry name" value="DUF3330"/>
    <property type="match status" value="1"/>
</dbReference>
<dbReference type="PANTHER" id="PTHR33121">
    <property type="entry name" value="CYCLIC DI-GMP PHOSPHODIESTERASE PDEF"/>
    <property type="match status" value="1"/>
</dbReference>
<dbReference type="Proteomes" id="UP000645612">
    <property type="component" value="Unassembled WGS sequence"/>
</dbReference>
<reference evidence="2" key="1">
    <citation type="submission" date="2020-12" db="EMBL/GenBank/DDBJ databases">
        <title>Burkholderia cepacia complex in Mexico.</title>
        <authorList>
            <person name="Estrada P."/>
        </authorList>
    </citation>
    <scope>NUCLEOTIDE SEQUENCE</scope>
    <source>
        <strain evidence="2">871</strain>
    </source>
</reference>
<protein>
    <submittedName>
        <fullName evidence="2">DUF3330 domain-containing protein</fullName>
    </submittedName>
</protein>
<name>A0A8I1AG97_BURCE</name>
<dbReference type="InterPro" id="IPR001633">
    <property type="entry name" value="EAL_dom"/>
</dbReference>
<dbReference type="InterPro" id="IPR035919">
    <property type="entry name" value="EAL_sf"/>
</dbReference>
<dbReference type="Pfam" id="PF00563">
    <property type="entry name" value="EAL"/>
    <property type="match status" value="1"/>
</dbReference>
<dbReference type="PANTHER" id="PTHR33121:SF70">
    <property type="entry name" value="SIGNALING PROTEIN YKOW"/>
    <property type="match status" value="1"/>
</dbReference>
<accession>A0A8I1AG97</accession>
<dbReference type="AlphaFoldDB" id="A0A8I1AG97"/>
<comment type="caution">
    <text evidence="2">The sequence shown here is derived from an EMBL/GenBank/DDBJ whole genome shotgun (WGS) entry which is preliminary data.</text>
</comment>
<evidence type="ECO:0000259" key="1">
    <source>
        <dbReference type="PROSITE" id="PS50883"/>
    </source>
</evidence>
<evidence type="ECO:0000313" key="2">
    <source>
        <dbReference type="EMBL" id="MBH9696103.1"/>
    </source>
</evidence>
<dbReference type="CDD" id="cd01948">
    <property type="entry name" value="EAL"/>
    <property type="match status" value="1"/>
</dbReference>
<proteinExistence type="predicted"/>
<gene>
    <name evidence="2" type="ORF">JAO13_06555</name>
</gene>
<evidence type="ECO:0000313" key="3">
    <source>
        <dbReference type="Proteomes" id="UP000645612"/>
    </source>
</evidence>